<feature type="region of interest" description="Disordered" evidence="1">
    <location>
        <begin position="375"/>
        <end position="499"/>
    </location>
</feature>
<keyword evidence="3" id="KW-1185">Reference proteome</keyword>
<feature type="region of interest" description="Disordered" evidence="1">
    <location>
        <begin position="158"/>
        <end position="182"/>
    </location>
</feature>
<gene>
    <name evidence="2" type="ORF">C7M84_009483</name>
</gene>
<accession>A0A423T6N0</accession>
<reference evidence="2 3" key="1">
    <citation type="submission" date="2018-04" db="EMBL/GenBank/DDBJ databases">
        <authorList>
            <person name="Zhang X."/>
            <person name="Yuan J."/>
            <person name="Li F."/>
            <person name="Xiang J."/>
        </authorList>
    </citation>
    <scope>NUCLEOTIDE SEQUENCE [LARGE SCALE GENOMIC DNA]</scope>
    <source>
        <tissue evidence="2">Muscle</tissue>
    </source>
</reference>
<name>A0A423T6N0_PENVA</name>
<evidence type="ECO:0000256" key="1">
    <source>
        <dbReference type="SAM" id="MobiDB-lite"/>
    </source>
</evidence>
<feature type="region of interest" description="Disordered" evidence="1">
    <location>
        <begin position="536"/>
        <end position="565"/>
    </location>
</feature>
<proteinExistence type="predicted"/>
<protein>
    <submittedName>
        <fullName evidence="2">Uncharacterized protein</fullName>
    </submittedName>
</protein>
<dbReference type="EMBL" id="QCYY01002199">
    <property type="protein sequence ID" value="ROT72149.1"/>
    <property type="molecule type" value="Genomic_DNA"/>
</dbReference>
<feature type="compositionally biased region" description="Polar residues" evidence="1">
    <location>
        <begin position="381"/>
        <end position="395"/>
    </location>
</feature>
<dbReference type="AlphaFoldDB" id="A0A423T6N0"/>
<sequence length="583" mass="65194">MTSYKSKVTQRRCQGYAPAVAPCHPSRVPFMSSMEAAEDVRAKGQLLQEITREAETFERYSPSPAPVGCYRSYTLAPEPQQAADAEYICTFADAPEWSWSRTSTPGEDRVPVGSTASGTLIVTSGTTNETVIGSLQYAVPSHLSPDAFSALPSISVAQPPASTPSLSGSPMQRPLPAPSTLTSSALDLSPMTPSPVTHQLPSLQPSLINATSSHLTAVTAPPSTHQLPPLQPSLTSLDMAAHALTSHHALEGTLDLVGVEGDSSNTQDVPADFEPGQRLSHLKHHMKIHMEELNIGNTKEDGLMFSSESQDLRKTQRQESPEQQYTCKQCGEVFQRAERLKPESPEALTESTPPLQNDSKEVDAMKLLTAVLATPQHHSHQLQQSFPQTSVQQLSHQEHIQQPSHSHLQQQSQQVDHLQQHARQQGHMQQQQQSQQHSHMQQLQRQQSHLQQPSQHQLQPSTRQQSHLHHSQLHQQVEQETHIQRQNHVHHHHHLQFSHDVQQQFFKPSSLSLSTQHHNHQQQEDILSQHSTSLNIPQDLDECSHPHESGHTQQHHLHSHLDQSSLEEHNTNLKHHQKHHHLH</sequence>
<dbReference type="OrthoDB" id="6354171at2759"/>
<feature type="compositionally biased region" description="Basic residues" evidence="1">
    <location>
        <begin position="485"/>
        <end position="496"/>
    </location>
</feature>
<feature type="region of interest" description="Disordered" evidence="1">
    <location>
        <begin position="340"/>
        <end position="359"/>
    </location>
</feature>
<organism evidence="2 3">
    <name type="scientific">Penaeus vannamei</name>
    <name type="common">Whiteleg shrimp</name>
    <name type="synonym">Litopenaeus vannamei</name>
    <dbReference type="NCBI Taxonomy" id="6689"/>
    <lineage>
        <taxon>Eukaryota</taxon>
        <taxon>Metazoa</taxon>
        <taxon>Ecdysozoa</taxon>
        <taxon>Arthropoda</taxon>
        <taxon>Crustacea</taxon>
        <taxon>Multicrustacea</taxon>
        <taxon>Malacostraca</taxon>
        <taxon>Eumalacostraca</taxon>
        <taxon>Eucarida</taxon>
        <taxon>Decapoda</taxon>
        <taxon>Dendrobranchiata</taxon>
        <taxon>Penaeoidea</taxon>
        <taxon>Penaeidae</taxon>
        <taxon>Penaeus</taxon>
    </lineage>
</organism>
<reference evidence="2 3" key="2">
    <citation type="submission" date="2019-01" db="EMBL/GenBank/DDBJ databases">
        <title>The decoding of complex shrimp genome reveals the adaptation for benthos swimmer, frequently molting mechanism and breeding impact on genome.</title>
        <authorList>
            <person name="Sun Y."/>
            <person name="Gao Y."/>
            <person name="Yu Y."/>
        </authorList>
    </citation>
    <scope>NUCLEOTIDE SEQUENCE [LARGE SCALE GENOMIC DNA]</scope>
    <source>
        <tissue evidence="2">Muscle</tissue>
    </source>
</reference>
<dbReference type="Proteomes" id="UP000283509">
    <property type="component" value="Unassembled WGS sequence"/>
</dbReference>
<comment type="caution">
    <text evidence="2">The sequence shown here is derived from an EMBL/GenBank/DDBJ whole genome shotgun (WGS) entry which is preliminary data.</text>
</comment>
<feature type="compositionally biased region" description="Low complexity" evidence="1">
    <location>
        <begin position="400"/>
        <end position="465"/>
    </location>
</feature>
<evidence type="ECO:0000313" key="2">
    <source>
        <dbReference type="EMBL" id="ROT72149.1"/>
    </source>
</evidence>
<evidence type="ECO:0000313" key="3">
    <source>
        <dbReference type="Proteomes" id="UP000283509"/>
    </source>
</evidence>